<dbReference type="EMBL" id="SMAA01000004">
    <property type="protein sequence ID" value="TCS80520.1"/>
    <property type="molecule type" value="Genomic_DNA"/>
</dbReference>
<keyword evidence="6 12" id="KW-1133">Transmembrane helix</keyword>
<dbReference type="NCBIfam" id="TIGR01144">
    <property type="entry name" value="ATP_synt_b"/>
    <property type="match status" value="1"/>
</dbReference>
<keyword evidence="9 12" id="KW-0066">ATP synthesis</keyword>
<gene>
    <name evidence="12" type="primary">atpF</name>
    <name evidence="15" type="ORF">EDC37_104122</name>
</gene>
<dbReference type="PANTHER" id="PTHR33445:SF2">
    <property type="entry name" value="ATP SYNTHASE SUBUNIT B', CHLOROPLASTIC"/>
    <property type="match status" value="1"/>
</dbReference>
<feature type="transmembrane region" description="Helical" evidence="12">
    <location>
        <begin position="12"/>
        <end position="30"/>
    </location>
</feature>
<keyword evidence="12" id="KW-1003">Cell membrane</keyword>
<dbReference type="PANTHER" id="PTHR33445">
    <property type="entry name" value="ATP SYNTHASE SUBUNIT B', CHLOROPLASTIC"/>
    <property type="match status" value="1"/>
</dbReference>
<dbReference type="Gene3D" id="6.10.250.1580">
    <property type="match status" value="1"/>
</dbReference>
<evidence type="ECO:0000256" key="7">
    <source>
        <dbReference type="ARBA" id="ARBA00023065"/>
    </source>
</evidence>
<evidence type="ECO:0000256" key="6">
    <source>
        <dbReference type="ARBA" id="ARBA00022989"/>
    </source>
</evidence>
<dbReference type="Proteomes" id="UP000295188">
    <property type="component" value="Unassembled WGS sequence"/>
</dbReference>
<keyword evidence="5 12" id="KW-0375">Hydrogen ion transport</keyword>
<comment type="function">
    <text evidence="12">Component of the F(0) channel, it forms part of the peripheral stalk, linking F(1) to F(0).</text>
</comment>
<proteinExistence type="inferred from homology"/>
<comment type="similarity">
    <text evidence="1 12 13">Belongs to the ATPase B chain family.</text>
</comment>
<dbReference type="GO" id="GO:0005886">
    <property type="term" value="C:plasma membrane"/>
    <property type="evidence" value="ECO:0007669"/>
    <property type="project" value="UniProtKB-SubCell"/>
</dbReference>
<evidence type="ECO:0000256" key="9">
    <source>
        <dbReference type="ARBA" id="ARBA00023310"/>
    </source>
</evidence>
<keyword evidence="2 12" id="KW-0813">Transport</keyword>
<sequence length="167" mass="18805">MINIDGTLLAQLINFIVLVILLKIFAYKPIMKLLHERKEKIASSIEAAENDEKKAKQTLDEYQKQLAEARVKAQEIVDKAMKRAQQEYDASLAQTKQEIEQMRQKAKEDLARERTRAAMQLKGEVVSVSMAAASKIIAANMNNDVNQKLVGDFIEKLDKDKLGGLSC</sequence>
<evidence type="ECO:0000256" key="4">
    <source>
        <dbReference type="ARBA" id="ARBA00022692"/>
    </source>
</evidence>
<dbReference type="Pfam" id="PF00430">
    <property type="entry name" value="ATP-synt_B"/>
    <property type="match status" value="1"/>
</dbReference>
<keyword evidence="16" id="KW-1185">Reference proteome</keyword>
<dbReference type="SUPFAM" id="SSF81573">
    <property type="entry name" value="F1F0 ATP synthase subunit B, membrane domain"/>
    <property type="match status" value="1"/>
</dbReference>
<keyword evidence="8 12" id="KW-0472">Membrane</keyword>
<accession>A0A4R3KBY0</accession>
<dbReference type="AlphaFoldDB" id="A0A4R3KBY0"/>
<evidence type="ECO:0000256" key="1">
    <source>
        <dbReference type="ARBA" id="ARBA00005513"/>
    </source>
</evidence>
<evidence type="ECO:0000313" key="16">
    <source>
        <dbReference type="Proteomes" id="UP000295188"/>
    </source>
</evidence>
<dbReference type="GO" id="GO:0046933">
    <property type="term" value="F:proton-transporting ATP synthase activity, rotational mechanism"/>
    <property type="evidence" value="ECO:0007669"/>
    <property type="project" value="UniProtKB-UniRule"/>
</dbReference>
<dbReference type="GO" id="GO:0046961">
    <property type="term" value="F:proton-transporting ATPase activity, rotational mechanism"/>
    <property type="evidence" value="ECO:0007669"/>
    <property type="project" value="TreeGrafter"/>
</dbReference>
<comment type="subunit">
    <text evidence="12">F-type ATPases have 2 components, F(1) - the catalytic core - and F(0) - the membrane proton channel. F(1) has five subunits: alpha(3), beta(3), gamma(1), delta(1), epsilon(1). F(0) has three main subunits: a(1), b(2) and c(10-14). The alpha and beta chains form an alternating ring which encloses part of the gamma chain. F(1) is attached to F(0) by a central stalk formed by the gamma and epsilon chains, while a peripheral stalk is formed by the delta and b chains.</text>
</comment>
<feature type="coiled-coil region" evidence="14">
    <location>
        <begin position="31"/>
        <end position="116"/>
    </location>
</feature>
<dbReference type="GO" id="GO:0012505">
    <property type="term" value="C:endomembrane system"/>
    <property type="evidence" value="ECO:0007669"/>
    <property type="project" value="UniProtKB-SubCell"/>
</dbReference>
<dbReference type="CDD" id="cd06503">
    <property type="entry name" value="ATP-synt_Fo_b"/>
    <property type="match status" value="1"/>
</dbReference>
<evidence type="ECO:0000256" key="14">
    <source>
        <dbReference type="SAM" id="Coils"/>
    </source>
</evidence>
<protein>
    <recommendedName>
        <fullName evidence="12">ATP synthase subunit b</fullName>
    </recommendedName>
    <alternativeName>
        <fullName evidence="12">ATP synthase F(0) sector subunit b</fullName>
    </alternativeName>
    <alternativeName>
        <fullName evidence="12">ATPase subunit I</fullName>
    </alternativeName>
    <alternativeName>
        <fullName evidence="12">F-type ATPase subunit b</fullName>
        <shortName evidence="12">F-ATPase subunit b</shortName>
    </alternativeName>
</protein>
<keyword evidence="7 12" id="KW-0406">Ion transport</keyword>
<dbReference type="OrthoDB" id="5518984at2"/>
<evidence type="ECO:0000256" key="10">
    <source>
        <dbReference type="ARBA" id="ARBA00025198"/>
    </source>
</evidence>
<evidence type="ECO:0000313" key="15">
    <source>
        <dbReference type="EMBL" id="TCS80520.1"/>
    </source>
</evidence>
<keyword evidence="4 12" id="KW-0812">Transmembrane</keyword>
<keyword evidence="14" id="KW-0175">Coiled coil</keyword>
<evidence type="ECO:0000256" key="2">
    <source>
        <dbReference type="ARBA" id="ARBA00022448"/>
    </source>
</evidence>
<dbReference type="InterPro" id="IPR005864">
    <property type="entry name" value="ATP_synth_F0_bsu_bac"/>
</dbReference>
<evidence type="ECO:0000256" key="5">
    <source>
        <dbReference type="ARBA" id="ARBA00022781"/>
    </source>
</evidence>
<dbReference type="InterPro" id="IPR028987">
    <property type="entry name" value="ATP_synth_B-like_membr_sf"/>
</dbReference>
<dbReference type="InterPro" id="IPR050059">
    <property type="entry name" value="ATP_synthase_B_chain"/>
</dbReference>
<evidence type="ECO:0000256" key="8">
    <source>
        <dbReference type="ARBA" id="ARBA00023136"/>
    </source>
</evidence>
<reference evidence="15 16" key="1">
    <citation type="submission" date="2019-03" db="EMBL/GenBank/DDBJ databases">
        <title>Genomic Encyclopedia of Type Strains, Phase IV (KMG-IV): sequencing the most valuable type-strain genomes for metagenomic binning, comparative biology and taxonomic classification.</title>
        <authorList>
            <person name="Goeker M."/>
        </authorList>
    </citation>
    <scope>NUCLEOTIDE SEQUENCE [LARGE SCALE GENOMIC DNA]</scope>
    <source>
        <strain evidence="15 16">DSM 20467</strain>
    </source>
</reference>
<comment type="subcellular location">
    <subcellularLocation>
        <location evidence="12">Cell membrane</location>
        <topology evidence="12">Single-pass membrane protein</topology>
    </subcellularLocation>
    <subcellularLocation>
        <location evidence="11">Endomembrane system</location>
        <topology evidence="11">Single-pass membrane protein</topology>
    </subcellularLocation>
</comment>
<name>A0A4R3KBY0_9FIRM</name>
<evidence type="ECO:0000256" key="3">
    <source>
        <dbReference type="ARBA" id="ARBA00022547"/>
    </source>
</evidence>
<evidence type="ECO:0000256" key="11">
    <source>
        <dbReference type="ARBA" id="ARBA00037847"/>
    </source>
</evidence>
<comment type="function">
    <text evidence="10 12">F(1)F(0) ATP synthase produces ATP from ADP in the presence of a proton or sodium gradient. F-type ATPases consist of two structural domains, F(1) containing the extramembraneous catalytic core and F(0) containing the membrane proton channel, linked together by a central stalk and a peripheral stalk. During catalysis, ATP synthesis in the catalytic domain of F(1) is coupled via a rotary mechanism of the central stalk subunits to proton translocation.</text>
</comment>
<comment type="caution">
    <text evidence="15">The sequence shown here is derived from an EMBL/GenBank/DDBJ whole genome shotgun (WGS) entry which is preliminary data.</text>
</comment>
<dbReference type="RefSeq" id="WP_132548055.1">
    <property type="nucleotide sequence ID" value="NZ_SMAA01000004.1"/>
</dbReference>
<keyword evidence="3 12" id="KW-0138">CF(0)</keyword>
<dbReference type="HAMAP" id="MF_01398">
    <property type="entry name" value="ATP_synth_b_bprime"/>
    <property type="match status" value="1"/>
</dbReference>
<organism evidence="15 16">
    <name type="scientific">Pectinatus cerevisiiphilus</name>
    <dbReference type="NCBI Taxonomy" id="86956"/>
    <lineage>
        <taxon>Bacteria</taxon>
        <taxon>Bacillati</taxon>
        <taxon>Bacillota</taxon>
        <taxon>Negativicutes</taxon>
        <taxon>Selenomonadales</taxon>
        <taxon>Selenomonadaceae</taxon>
        <taxon>Pectinatus</taxon>
    </lineage>
</organism>
<evidence type="ECO:0000256" key="13">
    <source>
        <dbReference type="RuleBase" id="RU003848"/>
    </source>
</evidence>
<dbReference type="InterPro" id="IPR002146">
    <property type="entry name" value="ATP_synth_b/b'su_bac/chlpt"/>
</dbReference>
<dbReference type="GO" id="GO:0045259">
    <property type="term" value="C:proton-transporting ATP synthase complex"/>
    <property type="evidence" value="ECO:0007669"/>
    <property type="project" value="UniProtKB-KW"/>
</dbReference>
<evidence type="ECO:0000256" key="12">
    <source>
        <dbReference type="HAMAP-Rule" id="MF_01398"/>
    </source>
</evidence>